<dbReference type="Proteomes" id="UP001620295">
    <property type="component" value="Unassembled WGS sequence"/>
</dbReference>
<accession>A0ABW8LWH0</accession>
<proteinExistence type="predicted"/>
<feature type="compositionally biased region" description="Acidic residues" evidence="1">
    <location>
        <begin position="60"/>
        <end position="97"/>
    </location>
</feature>
<evidence type="ECO:0000256" key="1">
    <source>
        <dbReference type="SAM" id="MobiDB-lite"/>
    </source>
</evidence>
<dbReference type="RefSeq" id="WP_358639324.1">
    <property type="nucleotide sequence ID" value="NZ_JBFAEV010000014.1"/>
</dbReference>
<comment type="caution">
    <text evidence="2">The sequence shown here is derived from an EMBL/GenBank/DDBJ whole genome shotgun (WGS) entry which is preliminary data.</text>
</comment>
<keyword evidence="3" id="KW-1185">Reference proteome</keyword>
<feature type="region of interest" description="Disordered" evidence="1">
    <location>
        <begin position="186"/>
        <end position="256"/>
    </location>
</feature>
<reference evidence="2 3" key="1">
    <citation type="submission" date="2024-11" db="EMBL/GenBank/DDBJ databases">
        <title>The Natural Products Discovery Center: Release of the First 8490 Sequenced Strains for Exploring Actinobacteria Biosynthetic Diversity.</title>
        <authorList>
            <person name="Kalkreuter E."/>
            <person name="Kautsar S.A."/>
            <person name="Yang D."/>
            <person name="Bader C.D."/>
            <person name="Teijaro C.N."/>
            <person name="Fluegel L."/>
            <person name="Davis C.M."/>
            <person name="Simpson J.R."/>
            <person name="Lauterbach L."/>
            <person name="Steele A.D."/>
            <person name="Gui C."/>
            <person name="Meng S."/>
            <person name="Li G."/>
            <person name="Viehrig K."/>
            <person name="Ye F."/>
            <person name="Su P."/>
            <person name="Kiefer A.F."/>
            <person name="Nichols A."/>
            <person name="Cepeda A.J."/>
            <person name="Yan W."/>
            <person name="Fan B."/>
            <person name="Jiang Y."/>
            <person name="Adhikari A."/>
            <person name="Zheng C.-J."/>
            <person name="Schuster L."/>
            <person name="Cowan T.M."/>
            <person name="Smanski M.J."/>
            <person name="Chevrette M.G."/>
            <person name="De Carvalho L.P.S."/>
            <person name="Shen B."/>
        </authorList>
    </citation>
    <scope>NUCLEOTIDE SEQUENCE [LARGE SCALE GENOMIC DNA]</scope>
    <source>
        <strain evidence="2 3">NPDC020863</strain>
    </source>
</reference>
<dbReference type="EMBL" id="JBJDQH010000013">
    <property type="protein sequence ID" value="MFK4270228.1"/>
    <property type="molecule type" value="Genomic_DNA"/>
</dbReference>
<feature type="compositionally biased region" description="Basic and acidic residues" evidence="1">
    <location>
        <begin position="187"/>
        <end position="241"/>
    </location>
</feature>
<protein>
    <submittedName>
        <fullName evidence="2">Uncharacterized protein</fullName>
    </submittedName>
</protein>
<sequence length="256" mass="27331">MEQRIGPSTPPVPAAGFDPAYIPGITAPRPDEPKEATEPSPEDAVPDEAAKAADVVDAVDAVEDEQAESADAAEEDDTAEAEATEAEDGDADEEEADGPVFKASDHRGSISAGRRGVTLLLDGETAEFDWSEIGAVEIDTPRFGRRFSVTVYTTARRWYSADVGATSRKALKEWTAELDAVLDTYFEDAKPEDTKPEDAKAKGAKAKDEDAKPEKAEPEDTKPRDAKAKDSKPVKAAKAEPEDAESSDTESSDTES</sequence>
<evidence type="ECO:0000313" key="3">
    <source>
        <dbReference type="Proteomes" id="UP001620295"/>
    </source>
</evidence>
<gene>
    <name evidence="2" type="ORF">ACI2L5_35615</name>
</gene>
<name>A0ABW8LWH0_9ACTN</name>
<organism evidence="2 3">
    <name type="scientific">Streptomyces milbemycinicus</name>
    <dbReference type="NCBI Taxonomy" id="476552"/>
    <lineage>
        <taxon>Bacteria</taxon>
        <taxon>Bacillati</taxon>
        <taxon>Actinomycetota</taxon>
        <taxon>Actinomycetes</taxon>
        <taxon>Kitasatosporales</taxon>
        <taxon>Streptomycetaceae</taxon>
        <taxon>Streptomyces</taxon>
    </lineage>
</organism>
<evidence type="ECO:0000313" key="2">
    <source>
        <dbReference type="EMBL" id="MFK4270228.1"/>
    </source>
</evidence>
<feature type="region of interest" description="Disordered" evidence="1">
    <location>
        <begin position="1"/>
        <end position="115"/>
    </location>
</feature>
<feature type="compositionally biased region" description="Acidic residues" evidence="1">
    <location>
        <begin position="242"/>
        <end position="256"/>
    </location>
</feature>